<accession>A0A060M4E4</accession>
<dbReference type="Proteomes" id="UP000027142">
    <property type="component" value="Chromosome"/>
</dbReference>
<dbReference type="PATRIC" id="fig|1246626.3.peg.2366"/>
<reference evidence="1 2" key="1">
    <citation type="journal article" date="2014" name="Gene">
        <title>A comparative genomic analysis of the alkalitolerant soil bacterium Bacillus lehensis G1.</title>
        <authorList>
            <person name="Noor Y.M."/>
            <person name="Samsulrizal N.H."/>
            <person name="Jema'on N.A."/>
            <person name="Low K.O."/>
            <person name="Ramli A.N."/>
            <person name="Alias N.I."/>
            <person name="Damis S.I."/>
            <person name="Fuzi S.F."/>
            <person name="Isa M.N."/>
            <person name="Murad A.M."/>
            <person name="Raih M.F."/>
            <person name="Bakar F.D."/>
            <person name="Najimudin N."/>
            <person name="Mahadi N.M."/>
            <person name="Illias R.M."/>
        </authorList>
    </citation>
    <scope>NUCLEOTIDE SEQUENCE [LARGE SCALE GENOMIC DNA]</scope>
    <source>
        <strain evidence="1 2">G1</strain>
    </source>
</reference>
<dbReference type="EMBL" id="CP003923">
    <property type="protein sequence ID" value="AIC94944.1"/>
    <property type="molecule type" value="Genomic_DNA"/>
</dbReference>
<proteinExistence type="predicted"/>
<evidence type="ECO:0000313" key="2">
    <source>
        <dbReference type="Proteomes" id="UP000027142"/>
    </source>
</evidence>
<protein>
    <recommendedName>
        <fullName evidence="3">YlbE-like protein</fullName>
    </recommendedName>
</protein>
<sequence>MRADIRAKMMQDQKIREFMRYHPEWYRHLSRNPERLAEMEKESNYFYGKTFPQRVERMQNNVSMMVMLMEMIKMGSNTVSETVQSVTN</sequence>
<evidence type="ECO:0000313" key="1">
    <source>
        <dbReference type="EMBL" id="AIC94944.1"/>
    </source>
</evidence>
<evidence type="ECO:0008006" key="3">
    <source>
        <dbReference type="Google" id="ProtNLM"/>
    </source>
</evidence>
<name>A0A060M4E4_9BACI</name>
<dbReference type="HOGENOM" id="CLU_195786_0_0_9"/>
<dbReference type="InterPro" id="IPR025613">
    <property type="entry name" value="YlbE"/>
</dbReference>
<dbReference type="STRING" id="1246626.BleG1_2366"/>
<dbReference type="AlphaFoldDB" id="A0A060M4E4"/>
<gene>
    <name evidence="1" type="ORF">BleG1_2366</name>
</gene>
<dbReference type="KEGG" id="ble:BleG1_2366"/>
<dbReference type="RefSeq" id="WP_038481027.1">
    <property type="nucleotide sequence ID" value="NZ_CP003923.1"/>
</dbReference>
<dbReference type="OrthoDB" id="1646085at2"/>
<dbReference type="Pfam" id="PF14003">
    <property type="entry name" value="YlbE"/>
    <property type="match status" value="1"/>
</dbReference>
<organism evidence="1 2">
    <name type="scientific">Shouchella lehensis G1</name>
    <dbReference type="NCBI Taxonomy" id="1246626"/>
    <lineage>
        <taxon>Bacteria</taxon>
        <taxon>Bacillati</taxon>
        <taxon>Bacillota</taxon>
        <taxon>Bacilli</taxon>
        <taxon>Bacillales</taxon>
        <taxon>Bacillaceae</taxon>
        <taxon>Shouchella</taxon>
    </lineage>
</organism>
<keyword evidence="2" id="KW-1185">Reference proteome</keyword>